<dbReference type="SMART" id="SM00530">
    <property type="entry name" value="HTH_XRE"/>
    <property type="match status" value="1"/>
</dbReference>
<comment type="caution">
    <text evidence="2">The sequence shown here is derived from an EMBL/GenBank/DDBJ whole genome shotgun (WGS) entry which is preliminary data.</text>
</comment>
<sequence>MPHMFPCYTDDARIGATRCVHVCERAGGRMPNPKKLDPDASPEARFGYELRKVRMEAGLTLQQVADKTRYAASTVSAFERAERSPTELIARRVEDELGLPPGRLVNLLPATRRDPIFRTLGPWLQVEKTAGELCTWEPLIVAGLLQTEAYARAILSGKPGSKESDTEASVKARMARQAIFERNAPPSLLAILDESILYRPIGSESITRDQLAHLITSSRHGSITIQILPFSAMSTPGLLGGFVIAHSAGLPDAAFVDSPVTGKVWDGPEDVETLRRRFRAIQSEALPQSLSIRRIEERLEEKWTWK</sequence>
<dbReference type="CDD" id="cd00093">
    <property type="entry name" value="HTH_XRE"/>
    <property type="match status" value="1"/>
</dbReference>
<accession>A0A4R5FYR1</accession>
<name>A0A4R5FYR1_9ACTN</name>
<gene>
    <name evidence="2" type="ORF">E1295_01355</name>
</gene>
<reference evidence="2 3" key="1">
    <citation type="submission" date="2019-03" db="EMBL/GenBank/DDBJ databases">
        <title>Draft genome sequences of novel Actinobacteria.</title>
        <authorList>
            <person name="Sahin N."/>
            <person name="Ay H."/>
            <person name="Saygin H."/>
        </authorList>
    </citation>
    <scope>NUCLEOTIDE SEQUENCE [LARGE SCALE GENOMIC DNA]</scope>
    <source>
        <strain evidence="2 3">6K102</strain>
    </source>
</reference>
<dbReference type="AlphaFoldDB" id="A0A4R5FYR1"/>
<dbReference type="PROSITE" id="PS50943">
    <property type="entry name" value="HTH_CROC1"/>
    <property type="match status" value="1"/>
</dbReference>
<dbReference type="InterPro" id="IPR001387">
    <property type="entry name" value="Cro/C1-type_HTH"/>
</dbReference>
<evidence type="ECO:0000313" key="3">
    <source>
        <dbReference type="Proteomes" id="UP000295136"/>
    </source>
</evidence>
<evidence type="ECO:0000313" key="2">
    <source>
        <dbReference type="EMBL" id="TDE59930.1"/>
    </source>
</evidence>
<proteinExistence type="predicted"/>
<keyword evidence="3" id="KW-1185">Reference proteome</keyword>
<dbReference type="Pfam" id="PF01381">
    <property type="entry name" value="HTH_3"/>
    <property type="match status" value="1"/>
</dbReference>
<protein>
    <submittedName>
        <fullName evidence="2">Helix-turn-helix domain-containing protein</fullName>
    </submittedName>
</protein>
<dbReference type="SUPFAM" id="SSF47413">
    <property type="entry name" value="lambda repressor-like DNA-binding domains"/>
    <property type="match status" value="1"/>
</dbReference>
<dbReference type="GO" id="GO:0003677">
    <property type="term" value="F:DNA binding"/>
    <property type="evidence" value="ECO:0007669"/>
    <property type="project" value="InterPro"/>
</dbReference>
<dbReference type="EMBL" id="SMLD01000002">
    <property type="protein sequence ID" value="TDE59930.1"/>
    <property type="molecule type" value="Genomic_DNA"/>
</dbReference>
<dbReference type="Pfam" id="PF19054">
    <property type="entry name" value="DUF5753"/>
    <property type="match status" value="1"/>
</dbReference>
<dbReference type="Gene3D" id="1.10.260.40">
    <property type="entry name" value="lambda repressor-like DNA-binding domains"/>
    <property type="match status" value="1"/>
</dbReference>
<dbReference type="InterPro" id="IPR043917">
    <property type="entry name" value="DUF5753"/>
</dbReference>
<feature type="domain" description="HTH cro/C1-type" evidence="1">
    <location>
        <begin position="50"/>
        <end position="104"/>
    </location>
</feature>
<dbReference type="Proteomes" id="UP000295136">
    <property type="component" value="Unassembled WGS sequence"/>
</dbReference>
<evidence type="ECO:0000259" key="1">
    <source>
        <dbReference type="PROSITE" id="PS50943"/>
    </source>
</evidence>
<dbReference type="InterPro" id="IPR010982">
    <property type="entry name" value="Lambda_DNA-bd_dom_sf"/>
</dbReference>
<organism evidence="2 3">
    <name type="scientific">Nonomuraea mesophila</name>
    <dbReference type="NCBI Taxonomy" id="2530382"/>
    <lineage>
        <taxon>Bacteria</taxon>
        <taxon>Bacillati</taxon>
        <taxon>Actinomycetota</taxon>
        <taxon>Actinomycetes</taxon>
        <taxon>Streptosporangiales</taxon>
        <taxon>Streptosporangiaceae</taxon>
        <taxon>Nonomuraea</taxon>
    </lineage>
</organism>